<keyword evidence="4" id="KW-0175">Coiled coil</keyword>
<dbReference type="PANTHER" id="PTHR43065:SF50">
    <property type="entry name" value="HISTIDINE KINASE"/>
    <property type="match status" value="1"/>
</dbReference>
<dbReference type="SUPFAM" id="SSF55874">
    <property type="entry name" value="ATPase domain of HSP90 chaperone/DNA topoisomerase II/histidine kinase"/>
    <property type="match status" value="1"/>
</dbReference>
<dbReference type="RefSeq" id="WP_011394222.1">
    <property type="nucleotide sequence ID" value="NC_007645.1"/>
</dbReference>
<evidence type="ECO:0000256" key="2">
    <source>
        <dbReference type="ARBA" id="ARBA00012438"/>
    </source>
</evidence>
<feature type="coiled-coil region" evidence="4">
    <location>
        <begin position="94"/>
        <end position="142"/>
    </location>
</feature>
<keyword evidence="6" id="KW-0808">Transferase</keyword>
<dbReference type="STRING" id="349521.HCH_00230"/>
<dbReference type="Gene3D" id="1.10.287.130">
    <property type="match status" value="1"/>
</dbReference>
<dbReference type="HOGENOM" id="CLU_000445_114_39_6"/>
<dbReference type="SMART" id="SM00387">
    <property type="entry name" value="HATPase_c"/>
    <property type="match status" value="1"/>
</dbReference>
<dbReference type="InterPro" id="IPR003661">
    <property type="entry name" value="HisK_dim/P_dom"/>
</dbReference>
<dbReference type="Proteomes" id="UP000000238">
    <property type="component" value="Chromosome"/>
</dbReference>
<evidence type="ECO:0000259" key="5">
    <source>
        <dbReference type="PROSITE" id="PS50109"/>
    </source>
</evidence>
<comment type="catalytic activity">
    <reaction evidence="1">
        <text>ATP + protein L-histidine = ADP + protein N-phospho-L-histidine.</text>
        <dbReference type="EC" id="2.7.13.3"/>
    </reaction>
</comment>
<evidence type="ECO:0000313" key="6">
    <source>
        <dbReference type="EMBL" id="ABC27145.1"/>
    </source>
</evidence>
<dbReference type="PROSITE" id="PS50109">
    <property type="entry name" value="HIS_KIN"/>
    <property type="match status" value="1"/>
</dbReference>
<dbReference type="InterPro" id="IPR004358">
    <property type="entry name" value="Sig_transdc_His_kin-like_C"/>
</dbReference>
<dbReference type="PRINTS" id="PR00344">
    <property type="entry name" value="BCTRLSENSOR"/>
</dbReference>
<dbReference type="eggNOG" id="COG4191">
    <property type="taxonomic scope" value="Bacteria"/>
</dbReference>
<dbReference type="EMBL" id="CP000155">
    <property type="protein sequence ID" value="ABC27145.1"/>
    <property type="molecule type" value="Genomic_DNA"/>
</dbReference>
<evidence type="ECO:0000256" key="4">
    <source>
        <dbReference type="SAM" id="Coils"/>
    </source>
</evidence>
<dbReference type="AlphaFoldDB" id="Q2SQC9"/>
<evidence type="ECO:0000313" key="7">
    <source>
        <dbReference type="Proteomes" id="UP000000238"/>
    </source>
</evidence>
<dbReference type="InterPro" id="IPR005467">
    <property type="entry name" value="His_kinase_dom"/>
</dbReference>
<dbReference type="PANTHER" id="PTHR43065">
    <property type="entry name" value="SENSOR HISTIDINE KINASE"/>
    <property type="match status" value="1"/>
</dbReference>
<dbReference type="GO" id="GO:0000155">
    <property type="term" value="F:phosphorelay sensor kinase activity"/>
    <property type="evidence" value="ECO:0007669"/>
    <property type="project" value="InterPro"/>
</dbReference>
<keyword evidence="6" id="KW-0418">Kinase</keyword>
<proteinExistence type="predicted"/>
<dbReference type="InterPro" id="IPR036890">
    <property type="entry name" value="HATPase_C_sf"/>
</dbReference>
<dbReference type="SUPFAM" id="SSF47384">
    <property type="entry name" value="Homodimeric domain of signal transducing histidine kinase"/>
    <property type="match status" value="1"/>
</dbReference>
<sequence>MNDIDPEFTLADLLTAKDIESLQNRLSPLLETSVSIVPAQDKPDADAWPIRYQIRAVAYLVASAPKEKAEAACKLVEAILHQAARYRLAASLHHHVVEQDYEELQRKHQALQESEARYRELAEQLERRVEEQVAQIELRRKQVYEAEKLSALGQLGAGVAHEINNPLGFIQSNLNSGKGYLQDISDALTEMSRGHDVKAIFSRYELDFVIKDLHILMSDTLDGVARVAKIVKDLKGFAGTDGGSRQKVAMEELMESVCNLAKPLMGGHIHLRKEYEPTPSVWVDYSAFCQAVYAIMLNAVQAIGERGEVLVQCGPGASGVRIVIEDTGCGMDAETLNRIFEPFFTTKPVGSGTGLGMTLCRDIIRAHGGEIHVASEPGKGSRFCIELPMTEEAPG</sequence>
<gene>
    <name evidence="6" type="ordered locus">HCH_00230</name>
</gene>
<reference evidence="6 7" key="1">
    <citation type="journal article" date="2005" name="Nucleic Acids Res.">
        <title>Genomic blueprint of Hahella chejuensis, a marine microbe producing an algicidal agent.</title>
        <authorList>
            <person name="Jeong H."/>
            <person name="Yim J.H."/>
            <person name="Lee C."/>
            <person name="Choi S.-H."/>
            <person name="Park Y.K."/>
            <person name="Yoon S.H."/>
            <person name="Hur C.-G."/>
            <person name="Kang H.-Y."/>
            <person name="Kim D."/>
            <person name="Lee H.H."/>
            <person name="Park K.H."/>
            <person name="Park S.-H."/>
            <person name="Park H.-S."/>
            <person name="Lee H.K."/>
            <person name="Oh T.K."/>
            <person name="Kim J.F."/>
        </authorList>
    </citation>
    <scope>NUCLEOTIDE SEQUENCE [LARGE SCALE GENOMIC DNA]</scope>
    <source>
        <strain evidence="6 7">KCTC 2396</strain>
    </source>
</reference>
<accession>Q2SQC9</accession>
<evidence type="ECO:0000256" key="1">
    <source>
        <dbReference type="ARBA" id="ARBA00000085"/>
    </source>
</evidence>
<protein>
    <recommendedName>
        <fullName evidence="2">histidine kinase</fullName>
        <ecNumber evidence="2">2.7.13.3</ecNumber>
    </recommendedName>
</protein>
<organism evidence="6 7">
    <name type="scientific">Hahella chejuensis (strain KCTC 2396)</name>
    <dbReference type="NCBI Taxonomy" id="349521"/>
    <lineage>
        <taxon>Bacteria</taxon>
        <taxon>Pseudomonadati</taxon>
        <taxon>Pseudomonadota</taxon>
        <taxon>Gammaproteobacteria</taxon>
        <taxon>Oceanospirillales</taxon>
        <taxon>Hahellaceae</taxon>
        <taxon>Hahella</taxon>
    </lineage>
</organism>
<dbReference type="CDD" id="cd00082">
    <property type="entry name" value="HisKA"/>
    <property type="match status" value="1"/>
</dbReference>
<keyword evidence="7" id="KW-1185">Reference proteome</keyword>
<evidence type="ECO:0000256" key="3">
    <source>
        <dbReference type="ARBA" id="ARBA00022553"/>
    </source>
</evidence>
<dbReference type="InterPro" id="IPR003594">
    <property type="entry name" value="HATPase_dom"/>
</dbReference>
<feature type="domain" description="Histidine kinase" evidence="5">
    <location>
        <begin position="158"/>
        <end position="391"/>
    </location>
</feature>
<dbReference type="Gene3D" id="3.30.565.10">
    <property type="entry name" value="Histidine kinase-like ATPase, C-terminal domain"/>
    <property type="match status" value="1"/>
</dbReference>
<dbReference type="Pfam" id="PF02518">
    <property type="entry name" value="HATPase_c"/>
    <property type="match status" value="1"/>
</dbReference>
<dbReference type="KEGG" id="hch:HCH_00230"/>
<name>Q2SQC9_HAHCH</name>
<dbReference type="InterPro" id="IPR036097">
    <property type="entry name" value="HisK_dim/P_sf"/>
</dbReference>
<dbReference type="EC" id="2.7.13.3" evidence="2"/>
<keyword evidence="3" id="KW-0597">Phosphoprotein</keyword>